<dbReference type="GO" id="GO:0016209">
    <property type="term" value="F:antioxidant activity"/>
    <property type="evidence" value="ECO:0007669"/>
    <property type="project" value="InterPro"/>
</dbReference>
<feature type="transmembrane region" description="Helical" evidence="2">
    <location>
        <begin position="107"/>
        <end position="129"/>
    </location>
</feature>
<dbReference type="InterPro" id="IPR013766">
    <property type="entry name" value="Thioredoxin_domain"/>
</dbReference>
<dbReference type="InterPro" id="IPR050553">
    <property type="entry name" value="Thioredoxin_ResA/DsbE_sf"/>
</dbReference>
<dbReference type="GO" id="GO:0016491">
    <property type="term" value="F:oxidoreductase activity"/>
    <property type="evidence" value="ECO:0007669"/>
    <property type="project" value="InterPro"/>
</dbReference>
<accession>M8DYG5</accession>
<comment type="caution">
    <text evidence="4">The sequence shown here is derived from an EMBL/GenBank/DDBJ whole genome shotgun (WGS) entry which is preliminary data.</text>
</comment>
<reference evidence="4 5" key="2">
    <citation type="journal article" date="2015" name="Genome Announc.">
        <title>Genome Sequence of Anoxybacillus flavithermus Strain AK1, a Thermophile Isolated from a Hot Spring in Saudi Arabia.</title>
        <authorList>
            <person name="Khalil A."/>
            <person name="Sivakumar N."/>
            <person name="Qarawi S."/>
        </authorList>
    </citation>
    <scope>NUCLEOTIDE SEQUENCE [LARGE SCALE GENOMIC DNA]</scope>
    <source>
        <strain evidence="4 5">AK1</strain>
    </source>
</reference>
<evidence type="ECO:0000259" key="3">
    <source>
        <dbReference type="PROSITE" id="PS51352"/>
    </source>
</evidence>
<dbReference type="PROSITE" id="PS00194">
    <property type="entry name" value="THIOREDOXIN_1"/>
    <property type="match status" value="1"/>
</dbReference>
<evidence type="ECO:0000313" key="4">
    <source>
        <dbReference type="EMBL" id="EMT45799.1"/>
    </source>
</evidence>
<feature type="transmembrane region" description="Helical" evidence="2">
    <location>
        <begin position="141"/>
        <end position="158"/>
    </location>
</feature>
<evidence type="ECO:0000256" key="2">
    <source>
        <dbReference type="SAM" id="Phobius"/>
    </source>
</evidence>
<dbReference type="PANTHER" id="PTHR42852:SF17">
    <property type="entry name" value="THIOREDOXIN-LIKE PROTEIN HI_1115"/>
    <property type="match status" value="1"/>
</dbReference>
<dbReference type="PATRIC" id="fig|1297581.3.peg.1738"/>
<evidence type="ECO:0000256" key="1">
    <source>
        <dbReference type="ARBA" id="ARBA00023157"/>
    </source>
</evidence>
<keyword evidence="2" id="KW-0472">Membrane</keyword>
<sequence>MGDFPICEEKRGVDGLRVFSLLYSCIMEKREIIVIGRKNVILQGENLLLIASLIMTYVLFYYGVFVLKAERNVMDVIFNSFIYGLVIWKLSYGIVRPNAVLQNPLTLLYFDGGVVGLMLAGIFIVVYTYRQLKKQLISFDVYTRTAVPVYFGYWVVFIAVKGKEFSEHRFIWLQAAVAIIFFIISSRTKTVKKLGQLLVLFHIFIFIFTPVMSNMDKEGKKSTLQQSKIDIGVHVEEIAPDFELTTLEGESVRLSHLQGKKVVLNFWASWCPPCRAEMPEMQRFHEQYGQHVAIVAVNLTNKEKSRDAVETFVHEKGVTFDIMLDEQGTVGKMYQVITIPTSYVIDEKGVIRSKHVGPLSYHTMKRMILSE</sequence>
<dbReference type="PANTHER" id="PTHR42852">
    <property type="entry name" value="THIOL:DISULFIDE INTERCHANGE PROTEIN DSBE"/>
    <property type="match status" value="1"/>
</dbReference>
<dbReference type="Proteomes" id="UP000012085">
    <property type="component" value="Unassembled WGS sequence"/>
</dbReference>
<gene>
    <name evidence="4" type="ORF">H919_08480</name>
</gene>
<proteinExistence type="predicted"/>
<feature type="domain" description="Thioredoxin" evidence="3">
    <location>
        <begin position="233"/>
        <end position="371"/>
    </location>
</feature>
<dbReference type="Pfam" id="PF00578">
    <property type="entry name" value="AhpC-TSA"/>
    <property type="match status" value="1"/>
</dbReference>
<dbReference type="InterPro" id="IPR017937">
    <property type="entry name" value="Thioredoxin_CS"/>
</dbReference>
<dbReference type="EMBL" id="APCD01000010">
    <property type="protein sequence ID" value="EMT45799.1"/>
    <property type="molecule type" value="Genomic_DNA"/>
</dbReference>
<dbReference type="PROSITE" id="PS51352">
    <property type="entry name" value="THIOREDOXIN_2"/>
    <property type="match status" value="1"/>
</dbReference>
<dbReference type="Gene3D" id="3.40.30.10">
    <property type="entry name" value="Glutaredoxin"/>
    <property type="match status" value="1"/>
</dbReference>
<protein>
    <submittedName>
        <fullName evidence="4">Membrane-associated thiol-disulfide oxidoreductase</fullName>
    </submittedName>
</protein>
<reference evidence="4 5" key="1">
    <citation type="submission" date="2013-03" db="EMBL/GenBank/DDBJ databases">
        <title>Assembly of a new bacterial strain Anoxybacillus flavithermus AK1.</title>
        <authorList>
            <person name="Rajan I."/>
            <person name="PoliReddy D."/>
            <person name="Sugumar T."/>
            <person name="Rathinam K."/>
            <person name="Alqarawi S."/>
            <person name="Khalil A.B."/>
            <person name="Sivakumar N."/>
        </authorList>
    </citation>
    <scope>NUCLEOTIDE SEQUENCE [LARGE SCALE GENOMIC DNA]</scope>
    <source>
        <strain evidence="4 5">AK1</strain>
    </source>
</reference>
<organism evidence="4 5">
    <name type="scientific">Anoxybacillus flavithermus AK1</name>
    <dbReference type="NCBI Taxonomy" id="1297581"/>
    <lineage>
        <taxon>Bacteria</taxon>
        <taxon>Bacillati</taxon>
        <taxon>Bacillota</taxon>
        <taxon>Bacilli</taxon>
        <taxon>Bacillales</taxon>
        <taxon>Anoxybacillaceae</taxon>
        <taxon>Anoxybacillus</taxon>
    </lineage>
</organism>
<keyword evidence="1" id="KW-1015">Disulfide bond</keyword>
<feature type="transmembrane region" description="Helical" evidence="2">
    <location>
        <begin position="170"/>
        <end position="188"/>
    </location>
</feature>
<name>M8DYG5_9BACL</name>
<feature type="transmembrane region" description="Helical" evidence="2">
    <location>
        <begin position="194"/>
        <end position="212"/>
    </location>
</feature>
<keyword evidence="2" id="KW-0812">Transmembrane</keyword>
<dbReference type="InterPro" id="IPR000866">
    <property type="entry name" value="AhpC/TSA"/>
</dbReference>
<feature type="transmembrane region" description="Helical" evidence="2">
    <location>
        <begin position="76"/>
        <end position="95"/>
    </location>
</feature>
<feature type="transmembrane region" description="Helical" evidence="2">
    <location>
        <begin position="47"/>
        <end position="64"/>
    </location>
</feature>
<dbReference type="CDD" id="cd02966">
    <property type="entry name" value="TlpA_like_family"/>
    <property type="match status" value="1"/>
</dbReference>
<evidence type="ECO:0000313" key="5">
    <source>
        <dbReference type="Proteomes" id="UP000012085"/>
    </source>
</evidence>
<dbReference type="AlphaFoldDB" id="M8DYG5"/>
<dbReference type="SUPFAM" id="SSF52833">
    <property type="entry name" value="Thioredoxin-like"/>
    <property type="match status" value="1"/>
</dbReference>
<dbReference type="InterPro" id="IPR036249">
    <property type="entry name" value="Thioredoxin-like_sf"/>
</dbReference>
<keyword evidence="2" id="KW-1133">Transmembrane helix</keyword>